<dbReference type="Proteomes" id="UP000760480">
    <property type="component" value="Unassembled WGS sequence"/>
</dbReference>
<name>A0ABX1TIG5_9GAMM</name>
<dbReference type="Pfam" id="PF01609">
    <property type="entry name" value="DDE_Tnp_1"/>
    <property type="match status" value="1"/>
</dbReference>
<gene>
    <name evidence="2" type="ORF">E4P82_08085</name>
</gene>
<comment type="caution">
    <text evidence="2">The sequence shown here is derived from an EMBL/GenBank/DDBJ whole genome shotgun (WGS) entry which is preliminary data.</text>
</comment>
<dbReference type="PANTHER" id="PTHR30007:SF0">
    <property type="entry name" value="TRANSPOSASE"/>
    <property type="match status" value="1"/>
</dbReference>
<organism evidence="2 3">
    <name type="scientific">Candidatus Competibacter phosphatis</name>
    <dbReference type="NCBI Taxonomy" id="221280"/>
    <lineage>
        <taxon>Bacteria</taxon>
        <taxon>Pseudomonadati</taxon>
        <taxon>Pseudomonadota</taxon>
        <taxon>Gammaproteobacteria</taxon>
        <taxon>Candidatus Competibacteraceae</taxon>
        <taxon>Candidatus Competibacter</taxon>
    </lineage>
</organism>
<accession>A0ABX1TIG5</accession>
<sequence length="110" mass="12673">MKGRKRHIATDTPGHLLTVVAHSCGISDTRGGHRVLIRLFIRLPHLRKIFVDGGYKQGVIDWAKALFGYCLEVVKRPDVPQFVVLPKRWIVDITQPHCPHRSIKFRLSYH</sequence>
<proteinExistence type="predicted"/>
<dbReference type="EMBL" id="SPMZ01000022">
    <property type="protein sequence ID" value="NMQ19162.1"/>
    <property type="molecule type" value="Genomic_DNA"/>
</dbReference>
<keyword evidence="3" id="KW-1185">Reference proteome</keyword>
<dbReference type="RefSeq" id="WP_169248487.1">
    <property type="nucleotide sequence ID" value="NZ_SPMZ01000022.1"/>
</dbReference>
<dbReference type="InterPro" id="IPR002559">
    <property type="entry name" value="Transposase_11"/>
</dbReference>
<dbReference type="PANTHER" id="PTHR30007">
    <property type="entry name" value="PHP DOMAIN PROTEIN"/>
    <property type="match status" value="1"/>
</dbReference>
<evidence type="ECO:0000259" key="1">
    <source>
        <dbReference type="Pfam" id="PF01609"/>
    </source>
</evidence>
<protein>
    <recommendedName>
        <fullName evidence="1">Transposase IS4-like domain-containing protein</fullName>
    </recommendedName>
</protein>
<reference evidence="2 3" key="1">
    <citation type="submission" date="2019-03" db="EMBL/GenBank/DDBJ databases">
        <title>Metabolic reconstructions from genomes of highly enriched 'Candidatus Accumulibacter' and 'Candidatus Competibacter' bioreactor populations.</title>
        <authorList>
            <person name="Annavajhala M.K."/>
            <person name="Welles L."/>
            <person name="Abbas B."/>
            <person name="Sorokin D."/>
            <person name="Park H."/>
            <person name="Van Loosdrecht M."/>
            <person name="Chandran K."/>
        </authorList>
    </citation>
    <scope>NUCLEOTIDE SEQUENCE [LARGE SCALE GENOMIC DNA]</scope>
    <source>
        <strain evidence="2 3">SBR_G</strain>
    </source>
</reference>
<evidence type="ECO:0000313" key="2">
    <source>
        <dbReference type="EMBL" id="NMQ19162.1"/>
    </source>
</evidence>
<feature type="domain" description="Transposase IS4-like" evidence="1">
    <location>
        <begin position="2"/>
        <end position="64"/>
    </location>
</feature>
<evidence type="ECO:0000313" key="3">
    <source>
        <dbReference type="Proteomes" id="UP000760480"/>
    </source>
</evidence>